<dbReference type="EMBL" id="JPFU01000014">
    <property type="protein sequence ID" value="KEQ34108.1"/>
    <property type="molecule type" value="Genomic_DNA"/>
</dbReference>
<reference evidence="1 2" key="1">
    <citation type="submission" date="2014-05" db="EMBL/GenBank/DDBJ databases">
        <authorList>
            <person name="Daugherty S.C."/>
            <person name="Tallon L.J."/>
            <person name="Sadzewicz L."/>
            <person name="Kilian M."/>
            <person name="Tettelin H."/>
        </authorList>
    </citation>
    <scope>NUCLEOTIDE SEQUENCE [LARGE SCALE GENOMIC DNA]</scope>
    <source>
        <strain evidence="1 2">SK629</strain>
    </source>
</reference>
<gene>
    <name evidence="1" type="ORF">SK629_1882</name>
</gene>
<evidence type="ECO:0000313" key="2">
    <source>
        <dbReference type="Proteomes" id="UP000028090"/>
    </source>
</evidence>
<accession>A0A081PTT5</accession>
<name>A0A081PTT5_STRMT</name>
<dbReference type="AlphaFoldDB" id="A0A081PTT5"/>
<organism evidence="1 2">
    <name type="scientific">Streptococcus mitis</name>
    <dbReference type="NCBI Taxonomy" id="28037"/>
    <lineage>
        <taxon>Bacteria</taxon>
        <taxon>Bacillati</taxon>
        <taxon>Bacillota</taxon>
        <taxon>Bacilli</taxon>
        <taxon>Lactobacillales</taxon>
        <taxon>Streptococcaceae</taxon>
        <taxon>Streptococcus</taxon>
        <taxon>Streptococcus mitis group</taxon>
    </lineage>
</organism>
<dbReference type="RefSeq" id="WP_042901638.1">
    <property type="nucleotide sequence ID" value="NZ_JPFU01000014.1"/>
</dbReference>
<proteinExistence type="predicted"/>
<sequence>MFIFKSNTDKDFDQICEYILKLKRAELFLHGIKQQDKTKARLYHAMLEYYDANHKKERHMRILK</sequence>
<dbReference type="PATRIC" id="fig|28037.95.peg.1808"/>
<evidence type="ECO:0000313" key="1">
    <source>
        <dbReference type="EMBL" id="KEQ34108.1"/>
    </source>
</evidence>
<comment type="caution">
    <text evidence="1">The sequence shown here is derived from an EMBL/GenBank/DDBJ whole genome shotgun (WGS) entry which is preliminary data.</text>
</comment>
<protein>
    <submittedName>
        <fullName evidence="1">Uncharacterized protein</fullName>
    </submittedName>
</protein>
<dbReference type="OrthoDB" id="2224238at2"/>
<dbReference type="Proteomes" id="UP000028090">
    <property type="component" value="Unassembled WGS sequence"/>
</dbReference>